<gene>
    <name evidence="2" type="ORF">CWI75_15965</name>
</gene>
<keyword evidence="1" id="KW-1133">Transmembrane helix</keyword>
<comment type="caution">
    <text evidence="2">The sequence shown here is derived from an EMBL/GenBank/DDBJ whole genome shotgun (WGS) entry which is preliminary data.</text>
</comment>
<feature type="transmembrane region" description="Helical" evidence="1">
    <location>
        <begin position="203"/>
        <end position="226"/>
    </location>
</feature>
<dbReference type="Proteomes" id="UP000234845">
    <property type="component" value="Unassembled WGS sequence"/>
</dbReference>
<keyword evidence="3" id="KW-1185">Reference proteome</keyword>
<keyword evidence="1" id="KW-0472">Membrane</keyword>
<sequence>MLVLIMLAGIFFANRFSVLGGMGAVVIEQSGEAVDIRIGVRGSGDTVVNPDNAADPESDAYRIQDAPEQASNGWDFSRDWKELQPAPPGKELAGEGIKNLNPVLDGIHSMMMLVLILVTANYLLGCLYADRKDRSILFWKSMPVSARDEVIAKLGVATLVAPALFIAASLLAQLAMVLLAVLLAARAGLDVMTVVLGNIEFGALLWGQVGGWMKNALWIAPVYAWLMLASAAAKRSPFLFAVAPVIALLVLEKIMLGSHHVGTALLNHLPQYVVDADTSNDLPFGLNRVNVGYISLLLGLLSAFVLLWLAVWLRRHRWEL</sequence>
<dbReference type="EMBL" id="PKLZ01000014">
    <property type="protein sequence ID" value="PLW81329.1"/>
    <property type="molecule type" value="Genomic_DNA"/>
</dbReference>
<evidence type="ECO:0000313" key="3">
    <source>
        <dbReference type="Proteomes" id="UP000234845"/>
    </source>
</evidence>
<name>A0A2N5XYY5_9GAMM</name>
<feature type="transmembrane region" description="Helical" evidence="1">
    <location>
        <begin position="238"/>
        <end position="256"/>
    </location>
</feature>
<dbReference type="AlphaFoldDB" id="A0A2N5XYY5"/>
<protein>
    <submittedName>
        <fullName evidence="2">Uncharacterized protein</fullName>
    </submittedName>
</protein>
<feature type="transmembrane region" description="Helical" evidence="1">
    <location>
        <begin position="291"/>
        <end position="313"/>
    </location>
</feature>
<evidence type="ECO:0000256" key="1">
    <source>
        <dbReference type="SAM" id="Phobius"/>
    </source>
</evidence>
<keyword evidence="1" id="KW-0812">Transmembrane</keyword>
<reference evidence="3" key="1">
    <citation type="submission" date="2017-11" db="EMBL/GenBank/DDBJ databases">
        <title>The draft genome sequence of Chromatocurvus sp. F02.</title>
        <authorList>
            <person name="Du Z.-J."/>
            <person name="Chang Y.-Q."/>
        </authorList>
    </citation>
    <scope>NUCLEOTIDE SEQUENCE [LARGE SCALE GENOMIC DNA]</scope>
    <source>
        <strain evidence="3">F02</strain>
    </source>
</reference>
<feature type="transmembrane region" description="Helical" evidence="1">
    <location>
        <begin position="150"/>
        <end position="183"/>
    </location>
</feature>
<proteinExistence type="predicted"/>
<evidence type="ECO:0000313" key="2">
    <source>
        <dbReference type="EMBL" id="PLW81329.1"/>
    </source>
</evidence>
<organism evidence="2 3">
    <name type="scientific">Kineobactrum sediminis</name>
    <dbReference type="NCBI Taxonomy" id="1905677"/>
    <lineage>
        <taxon>Bacteria</taxon>
        <taxon>Pseudomonadati</taxon>
        <taxon>Pseudomonadota</taxon>
        <taxon>Gammaproteobacteria</taxon>
        <taxon>Cellvibrionales</taxon>
        <taxon>Halieaceae</taxon>
        <taxon>Kineobactrum</taxon>
    </lineage>
</organism>
<feature type="transmembrane region" description="Helical" evidence="1">
    <location>
        <begin position="107"/>
        <end position="129"/>
    </location>
</feature>
<accession>A0A2N5XYY5</accession>